<sequence>MRFPRTDLPIAEDGSGRFLAIMVAVMVFLATLAMAGAMAVQTVVDRWNRDVSGTLTVQVMPAEGSPEESGKTTEEWVEQALVVLRADRAVADAQAIPIERLKALMEPWLGAADLVDDLPMPRLIDVTLKPDTPFDLAALGRRLSEAVPGATLDDHRLWLAKLVNLAEALASLSLAVLVLVTAATSLAVVQATRTAMTTHRPAIEVLHMIGAHDAYIARQFAARSLVLGLMGGGTGLILALPAILGIGYLCRDIEGGFVPDVGLGAVHWLILVCLPLAGGLVAMLTTRVTVLRTLARML</sequence>
<feature type="domain" description="ABC3 transporter permease C-terminal" evidence="7">
    <location>
        <begin position="175"/>
        <end position="291"/>
    </location>
</feature>
<dbReference type="PATRIC" id="fig|269796.9.peg.3370"/>
<evidence type="ECO:0000259" key="7">
    <source>
        <dbReference type="Pfam" id="PF02687"/>
    </source>
</evidence>
<dbReference type="EnsemblBacteria" id="ABC24050">
    <property type="protein sequence ID" value="ABC24050"/>
    <property type="gene ID" value="Rru_A3255"/>
</dbReference>
<evidence type="ECO:0000313" key="9">
    <source>
        <dbReference type="Proteomes" id="UP000001929"/>
    </source>
</evidence>
<evidence type="ECO:0000313" key="8">
    <source>
        <dbReference type="EMBL" id="ABC24050.1"/>
    </source>
</evidence>
<dbReference type="AlphaFoldDB" id="Q2RP95"/>
<feature type="transmembrane region" description="Helical" evidence="6">
    <location>
        <begin position="168"/>
        <end position="189"/>
    </location>
</feature>
<keyword evidence="4 6" id="KW-1133">Transmembrane helix</keyword>
<organism evidence="8 9">
    <name type="scientific">Rhodospirillum rubrum (strain ATCC 11170 / ATH 1.1.1 / DSM 467 / LMG 4362 / NCIMB 8255 / S1)</name>
    <dbReference type="NCBI Taxonomy" id="269796"/>
    <lineage>
        <taxon>Bacteria</taxon>
        <taxon>Pseudomonadati</taxon>
        <taxon>Pseudomonadota</taxon>
        <taxon>Alphaproteobacteria</taxon>
        <taxon>Rhodospirillales</taxon>
        <taxon>Rhodospirillaceae</taxon>
        <taxon>Rhodospirillum</taxon>
    </lineage>
</organism>
<keyword evidence="2" id="KW-1003">Cell membrane</keyword>
<feature type="transmembrane region" description="Helical" evidence="6">
    <location>
        <begin position="225"/>
        <end position="248"/>
    </location>
</feature>
<dbReference type="InterPro" id="IPR003838">
    <property type="entry name" value="ABC3_permease_C"/>
</dbReference>
<proteinExistence type="predicted"/>
<dbReference type="Proteomes" id="UP000001929">
    <property type="component" value="Chromosome"/>
</dbReference>
<name>Q2RP95_RHORT</name>
<keyword evidence="5 6" id="KW-0472">Membrane</keyword>
<reference evidence="8 9" key="1">
    <citation type="journal article" date="2011" name="Stand. Genomic Sci.">
        <title>Complete genome sequence of Rhodospirillum rubrum type strain (S1).</title>
        <authorList>
            <person name="Munk A.C."/>
            <person name="Copeland A."/>
            <person name="Lucas S."/>
            <person name="Lapidus A."/>
            <person name="Del Rio T.G."/>
            <person name="Barry K."/>
            <person name="Detter J.C."/>
            <person name="Hammon N."/>
            <person name="Israni S."/>
            <person name="Pitluck S."/>
            <person name="Brettin T."/>
            <person name="Bruce D."/>
            <person name="Han C."/>
            <person name="Tapia R."/>
            <person name="Gilna P."/>
            <person name="Schmutz J."/>
            <person name="Larimer F."/>
            <person name="Land M."/>
            <person name="Kyrpides N.C."/>
            <person name="Mavromatis K."/>
            <person name="Richardson P."/>
            <person name="Rohde M."/>
            <person name="Goker M."/>
            <person name="Klenk H.P."/>
            <person name="Zhang Y."/>
            <person name="Roberts G.P."/>
            <person name="Reslewic S."/>
            <person name="Schwartz D.C."/>
        </authorList>
    </citation>
    <scope>NUCLEOTIDE SEQUENCE [LARGE SCALE GENOMIC DNA]</scope>
    <source>
        <strain evidence="9">ATCC 11170 / ATH 1.1.1 / DSM 467 / LMG 4362 / NCIMB 8255 / S1</strain>
    </source>
</reference>
<dbReference type="GO" id="GO:0005886">
    <property type="term" value="C:plasma membrane"/>
    <property type="evidence" value="ECO:0007669"/>
    <property type="project" value="UniProtKB-SubCell"/>
</dbReference>
<dbReference type="HOGENOM" id="CLU_067538_0_0_5"/>
<comment type="subcellular location">
    <subcellularLocation>
        <location evidence="1">Cell membrane</location>
        <topology evidence="1">Multi-pass membrane protein</topology>
    </subcellularLocation>
</comment>
<dbReference type="PANTHER" id="PTHR47755">
    <property type="entry name" value="CELL DIVISION PROTEIN FTSX"/>
    <property type="match status" value="1"/>
</dbReference>
<dbReference type="GO" id="GO:0032153">
    <property type="term" value="C:cell division site"/>
    <property type="evidence" value="ECO:0007669"/>
    <property type="project" value="TreeGrafter"/>
</dbReference>
<evidence type="ECO:0000256" key="6">
    <source>
        <dbReference type="SAM" id="Phobius"/>
    </source>
</evidence>
<evidence type="ECO:0000256" key="4">
    <source>
        <dbReference type="ARBA" id="ARBA00022989"/>
    </source>
</evidence>
<dbReference type="Pfam" id="PF02687">
    <property type="entry name" value="FtsX"/>
    <property type="match status" value="1"/>
</dbReference>
<evidence type="ECO:0000256" key="3">
    <source>
        <dbReference type="ARBA" id="ARBA00022692"/>
    </source>
</evidence>
<keyword evidence="9" id="KW-1185">Reference proteome</keyword>
<gene>
    <name evidence="8" type="ordered locus">Rru_A3255</name>
</gene>
<feature type="transmembrane region" description="Helical" evidence="6">
    <location>
        <begin position="268"/>
        <end position="290"/>
    </location>
</feature>
<evidence type="ECO:0000256" key="1">
    <source>
        <dbReference type="ARBA" id="ARBA00004651"/>
    </source>
</evidence>
<keyword evidence="3 6" id="KW-0812">Transmembrane</keyword>
<dbReference type="GO" id="GO:0051301">
    <property type="term" value="P:cell division"/>
    <property type="evidence" value="ECO:0007669"/>
    <property type="project" value="InterPro"/>
</dbReference>
<feature type="transmembrane region" description="Helical" evidence="6">
    <location>
        <begin position="20"/>
        <end position="40"/>
    </location>
</feature>
<dbReference type="KEGG" id="rru:Rru_A3255"/>
<dbReference type="InterPro" id="IPR004513">
    <property type="entry name" value="FtsX"/>
</dbReference>
<dbReference type="EMBL" id="CP000230">
    <property type="protein sequence ID" value="ABC24050.1"/>
    <property type="molecule type" value="Genomic_DNA"/>
</dbReference>
<evidence type="ECO:0000256" key="2">
    <source>
        <dbReference type="ARBA" id="ARBA00022475"/>
    </source>
</evidence>
<evidence type="ECO:0000256" key="5">
    <source>
        <dbReference type="ARBA" id="ARBA00023136"/>
    </source>
</evidence>
<dbReference type="PANTHER" id="PTHR47755:SF1">
    <property type="entry name" value="CELL DIVISION PROTEIN FTSX"/>
    <property type="match status" value="1"/>
</dbReference>
<protein>
    <recommendedName>
        <fullName evidence="7">ABC3 transporter permease C-terminal domain-containing protein</fullName>
    </recommendedName>
</protein>
<dbReference type="RefSeq" id="WP_011391003.1">
    <property type="nucleotide sequence ID" value="NC_007643.1"/>
</dbReference>
<dbReference type="STRING" id="269796.Rru_A3255"/>
<dbReference type="PhylomeDB" id="Q2RP95"/>
<accession>Q2RP95</accession>
<dbReference type="eggNOG" id="COG2177">
    <property type="taxonomic scope" value="Bacteria"/>
</dbReference>